<evidence type="ECO:0000256" key="6">
    <source>
        <dbReference type="SAM" id="Phobius"/>
    </source>
</evidence>
<feature type="region of interest" description="Disordered" evidence="5">
    <location>
        <begin position="1"/>
        <end position="30"/>
    </location>
</feature>
<keyword evidence="9" id="KW-1185">Reference proteome</keyword>
<proteinExistence type="predicted"/>
<dbReference type="Proteomes" id="UP001247542">
    <property type="component" value="Unassembled WGS sequence"/>
</dbReference>
<evidence type="ECO:0000313" key="9">
    <source>
        <dbReference type="Proteomes" id="UP001247542"/>
    </source>
</evidence>
<evidence type="ECO:0000256" key="1">
    <source>
        <dbReference type="ARBA" id="ARBA00022512"/>
    </source>
</evidence>
<organism evidence="8 9">
    <name type="scientific">Gleimia hominis</name>
    <dbReference type="NCBI Taxonomy" id="595468"/>
    <lineage>
        <taxon>Bacteria</taxon>
        <taxon>Bacillati</taxon>
        <taxon>Actinomycetota</taxon>
        <taxon>Actinomycetes</taxon>
        <taxon>Actinomycetales</taxon>
        <taxon>Actinomycetaceae</taxon>
        <taxon>Gleimia</taxon>
    </lineage>
</organism>
<evidence type="ECO:0000256" key="2">
    <source>
        <dbReference type="ARBA" id="ARBA00022525"/>
    </source>
</evidence>
<dbReference type="RefSeq" id="WP_313274380.1">
    <property type="nucleotide sequence ID" value="NZ_JASXSX010000004.1"/>
</dbReference>
<protein>
    <submittedName>
        <fullName evidence="8">Rib/alpha-like domain-containing protein</fullName>
    </submittedName>
</protein>
<sequence length="795" mass="85236">MVLPTMASAATLQELPPDSPVKVNEVDDRDSAPFDVKAQLGTDVEADDNDNYNVIPGEKFNYNLKVTPQQAIDEERELQRWLTVDVCQDPNAPFDAELSADNFGADAKPTSVQKDGDNCWKATFGTPYSEKLEPNNPKAVAHYNEHHDAKLEVVGTRFTVPSEITATIPATVSSNATAGTVAKGKAEAKQGRVAYAYVQQGSKEVTWLNTNSAVNGVKLSSWLFEDSFTIPDGAYGAALTDWTFFTSAPRLKDGSLADESPLRYDMGTVQEKRVFKITRERDEVPTDVTSRIVTNRNGTTGSKKIEIQNEAAPREYRLASYKAPAPFFLKPGDKLTFKFVVISGHAKPVFDSDITLTRPVEETSASASAAVTVNEVIPGLPISPVPVVKDEQVVPEVIHKGDQVDLTDNITGLPEGAKVEDVTPKGVVDVNKPGEYTGKVKVTFPDGSSRVVEVPVTVKDRVQAGTITPVPVVKDEQVVPEVIHKGDQVDLTDNVTGLPEGAKVEDITPEGVVDVNKPGEYTGKVKVTFPDGSSRVVEVPVTVKDRVQAGTITPVPVVKDEQVVPEVIHKGDQVDLTDNVTGLPEGAKVEDVTPKGVVDVNKPGEYTGKVKVTFPDGSSRVVEVPVTVKDRVQAGTITPVPVVKDEQVVPEVIHKGDQVDLTDNVTGLPEGAKVEDITPEGVVDVNKPGEYTGKVKVTFPDGSSRVVEVPVTVKEQSESTPGEPAPKPDKPTPAPVPDKPTSNQDKPGTTTVKDQPGKKTKLSRTGVEITIPAALAGITILVGTGAALTARRRRR</sequence>
<dbReference type="InterPro" id="IPR019931">
    <property type="entry name" value="LPXTG_anchor"/>
</dbReference>
<name>A0ABU3IFN9_9ACTO</name>
<keyword evidence="4" id="KW-0572">Peptidoglycan-anchor</keyword>
<keyword evidence="1" id="KW-0134">Cell wall</keyword>
<dbReference type="NCBIfam" id="TIGR02331">
    <property type="entry name" value="rib_alpha"/>
    <property type="match status" value="4"/>
</dbReference>
<feature type="domain" description="Gram-positive cocci surface proteins LPxTG" evidence="7">
    <location>
        <begin position="762"/>
        <end position="795"/>
    </location>
</feature>
<keyword evidence="2" id="KW-0964">Secreted</keyword>
<dbReference type="InterPro" id="IPR059115">
    <property type="entry name" value="Rib"/>
</dbReference>
<accession>A0ABU3IFN9</accession>
<keyword evidence="3" id="KW-0732">Signal</keyword>
<evidence type="ECO:0000256" key="3">
    <source>
        <dbReference type="ARBA" id="ARBA00022729"/>
    </source>
</evidence>
<feature type="compositionally biased region" description="Polar residues" evidence="5">
    <location>
        <begin position="742"/>
        <end position="753"/>
    </location>
</feature>
<keyword evidence="6" id="KW-0472">Membrane</keyword>
<dbReference type="PROSITE" id="PS50847">
    <property type="entry name" value="GRAM_POS_ANCHORING"/>
    <property type="match status" value="1"/>
</dbReference>
<dbReference type="InterPro" id="IPR012706">
    <property type="entry name" value="Rib_alpha_Esp_rpt"/>
</dbReference>
<dbReference type="Pfam" id="PF08428">
    <property type="entry name" value="Rib"/>
    <property type="match status" value="4"/>
</dbReference>
<feature type="transmembrane region" description="Helical" evidence="6">
    <location>
        <begin position="769"/>
        <end position="790"/>
    </location>
</feature>
<evidence type="ECO:0000313" key="8">
    <source>
        <dbReference type="EMBL" id="MDT3768050.1"/>
    </source>
</evidence>
<gene>
    <name evidence="8" type="ORF">QS713_08270</name>
</gene>
<evidence type="ECO:0000259" key="7">
    <source>
        <dbReference type="PROSITE" id="PS50847"/>
    </source>
</evidence>
<feature type="region of interest" description="Disordered" evidence="5">
    <location>
        <begin position="712"/>
        <end position="766"/>
    </location>
</feature>
<comment type="caution">
    <text evidence="8">The sequence shown here is derived from an EMBL/GenBank/DDBJ whole genome shotgun (WGS) entry which is preliminary data.</text>
</comment>
<evidence type="ECO:0000256" key="5">
    <source>
        <dbReference type="SAM" id="MobiDB-lite"/>
    </source>
</evidence>
<reference evidence="8 9" key="1">
    <citation type="submission" date="2023-06" db="EMBL/GenBank/DDBJ databases">
        <title>Draft genome sequence of Gleimia hominis type strain CCUG 57540T.</title>
        <authorList>
            <person name="Salva-Serra F."/>
            <person name="Cardew S."/>
            <person name="Jensie Markopoulos S."/>
            <person name="Ohlen M."/>
            <person name="Inganas E."/>
            <person name="Svensson-Stadler L."/>
            <person name="Moore E.R.B."/>
        </authorList>
    </citation>
    <scope>NUCLEOTIDE SEQUENCE [LARGE SCALE GENOMIC DNA]</scope>
    <source>
        <strain evidence="8 9">CCUG 57540</strain>
    </source>
</reference>
<keyword evidence="6" id="KW-0812">Transmembrane</keyword>
<dbReference type="EMBL" id="JASXSX010000004">
    <property type="protein sequence ID" value="MDT3768050.1"/>
    <property type="molecule type" value="Genomic_DNA"/>
</dbReference>
<keyword evidence="6" id="KW-1133">Transmembrane helix</keyword>
<evidence type="ECO:0000256" key="4">
    <source>
        <dbReference type="ARBA" id="ARBA00023088"/>
    </source>
</evidence>